<gene>
    <name evidence="1" type="ORF">M9458_017994</name>
</gene>
<name>A0ABD0QJB9_CIRMR</name>
<dbReference type="Proteomes" id="UP001529510">
    <property type="component" value="Unassembled WGS sequence"/>
</dbReference>
<feature type="non-terminal residue" evidence="1">
    <location>
        <position position="1"/>
    </location>
</feature>
<sequence length="54" mass="6181">GRPIVICDKEDYETISNSSRTIKRHPTTAAFLPPRCAPRIRRESLIHSLLYLTS</sequence>
<dbReference type="AlphaFoldDB" id="A0ABD0QJB9"/>
<evidence type="ECO:0000313" key="1">
    <source>
        <dbReference type="EMBL" id="KAL0186324.1"/>
    </source>
</evidence>
<reference evidence="1 2" key="1">
    <citation type="submission" date="2024-05" db="EMBL/GenBank/DDBJ databases">
        <title>Genome sequencing and assembly of Indian major carp, Cirrhinus mrigala (Hamilton, 1822).</title>
        <authorList>
            <person name="Mohindra V."/>
            <person name="Chowdhury L.M."/>
            <person name="Lal K."/>
            <person name="Jena J.K."/>
        </authorList>
    </citation>
    <scope>NUCLEOTIDE SEQUENCE [LARGE SCALE GENOMIC DNA]</scope>
    <source>
        <strain evidence="1">CM1030</strain>
        <tissue evidence="1">Blood</tissue>
    </source>
</reference>
<comment type="caution">
    <text evidence="1">The sequence shown here is derived from an EMBL/GenBank/DDBJ whole genome shotgun (WGS) entry which is preliminary data.</text>
</comment>
<keyword evidence="2" id="KW-1185">Reference proteome</keyword>
<evidence type="ECO:0000313" key="2">
    <source>
        <dbReference type="Proteomes" id="UP001529510"/>
    </source>
</evidence>
<dbReference type="EMBL" id="JAMKFB020000008">
    <property type="protein sequence ID" value="KAL0186324.1"/>
    <property type="molecule type" value="Genomic_DNA"/>
</dbReference>
<accession>A0ABD0QJB9</accession>
<organism evidence="1 2">
    <name type="scientific">Cirrhinus mrigala</name>
    <name type="common">Mrigala</name>
    <dbReference type="NCBI Taxonomy" id="683832"/>
    <lineage>
        <taxon>Eukaryota</taxon>
        <taxon>Metazoa</taxon>
        <taxon>Chordata</taxon>
        <taxon>Craniata</taxon>
        <taxon>Vertebrata</taxon>
        <taxon>Euteleostomi</taxon>
        <taxon>Actinopterygii</taxon>
        <taxon>Neopterygii</taxon>
        <taxon>Teleostei</taxon>
        <taxon>Ostariophysi</taxon>
        <taxon>Cypriniformes</taxon>
        <taxon>Cyprinidae</taxon>
        <taxon>Labeoninae</taxon>
        <taxon>Labeonini</taxon>
        <taxon>Cirrhinus</taxon>
    </lineage>
</organism>
<protein>
    <submittedName>
        <fullName evidence="1">Uncharacterized protein</fullName>
    </submittedName>
</protein>
<proteinExistence type="predicted"/>